<gene>
    <name evidence="2" type="ORF">OIU84_008214</name>
</gene>
<dbReference type="PANTHER" id="PTHR11439">
    <property type="entry name" value="GAG-POL-RELATED RETROTRANSPOSON"/>
    <property type="match status" value="1"/>
</dbReference>
<dbReference type="InterPro" id="IPR013103">
    <property type="entry name" value="RVT_2"/>
</dbReference>
<feature type="domain" description="Reverse transcriptase Ty1/copia-type" evidence="1">
    <location>
        <begin position="172"/>
        <end position="284"/>
    </location>
</feature>
<dbReference type="EMBL" id="JAPFFJ010000014">
    <property type="protein sequence ID" value="KAJ6411587.1"/>
    <property type="molecule type" value="Genomic_DNA"/>
</dbReference>
<keyword evidence="3" id="KW-1185">Reference proteome</keyword>
<dbReference type="AlphaFoldDB" id="A0AAD6JUV2"/>
<evidence type="ECO:0000313" key="3">
    <source>
        <dbReference type="Proteomes" id="UP001162972"/>
    </source>
</evidence>
<reference evidence="2 3" key="1">
    <citation type="journal article" date="2023" name="Int. J. Mol. Sci.">
        <title>De Novo Assembly and Annotation of 11 Diverse Shrub Willow (Salix) Genomes Reveals Novel Gene Organization in Sex-Linked Regions.</title>
        <authorList>
            <person name="Hyden B."/>
            <person name="Feng K."/>
            <person name="Yates T.B."/>
            <person name="Jawdy S."/>
            <person name="Cereghino C."/>
            <person name="Smart L.B."/>
            <person name="Muchero W."/>
        </authorList>
    </citation>
    <scope>NUCLEOTIDE SEQUENCE [LARGE SCALE GENOMIC DNA]</scope>
    <source>
        <tissue evidence="2">Shoot tip</tissue>
    </source>
</reference>
<name>A0AAD6JUV2_9ROSI</name>
<protein>
    <recommendedName>
        <fullName evidence="1">Reverse transcriptase Ty1/copia-type domain-containing protein</fullName>
    </recommendedName>
</protein>
<dbReference type="Proteomes" id="UP001162972">
    <property type="component" value="Chromosome 15Z"/>
</dbReference>
<dbReference type="Pfam" id="PF07727">
    <property type="entry name" value="RVT_2"/>
    <property type="match status" value="1"/>
</dbReference>
<proteinExistence type="predicted"/>
<comment type="caution">
    <text evidence="2">The sequence shown here is derived from an EMBL/GenBank/DDBJ whole genome shotgun (WGS) entry which is preliminary data.</text>
</comment>
<evidence type="ECO:0000313" key="2">
    <source>
        <dbReference type="EMBL" id="KAJ6411587.1"/>
    </source>
</evidence>
<accession>A0AAD6JUV2</accession>
<evidence type="ECO:0000259" key="1">
    <source>
        <dbReference type="Pfam" id="PF07727"/>
    </source>
</evidence>
<dbReference type="SUPFAM" id="SSF56672">
    <property type="entry name" value="DNA/RNA polymerases"/>
    <property type="match status" value="1"/>
</dbReference>
<sequence>MSGPNLAYFLDTHYLKLLTFVLNPCLQDFLSHYVQFIESSFPYNSFQHYKSLLFLIYRNIDSFYHIYCHLCICAPHLHTPEVLPSAEPQACNSSISAPTSPLIQTTLPSPLQPDSLTTSSLIAPPVVPTHPMQTRSKNNIHKPNHKFNFYTHLIVPTIKEPTTITQALKEIHWCHAMVKRNSDGSITRYKAGLVAKGFHQRPGLDYMKTFSPVVKPTTVRLVLTIIVSQGWRLRQLDVNNVFLQGTLQEDVYMAQPPAFVDKDRLDFVCKLCKVIYGLKQAPLACLAQRFLLKDLGPLTYFLGVKVQHHCHGLLLSQHKYIQDLLYRTNMNDSQIIGTPLSAGPPPTLAMGTLLTGPFEYRATVGSLQYLSLTKPDLSFAVNKLSQFMHKLTITHWKLVKRLLRYLSSSNIVGLLLHHQSPAQLHVFSDADWGGGQR</sequence>
<dbReference type="InterPro" id="IPR043502">
    <property type="entry name" value="DNA/RNA_pol_sf"/>
</dbReference>
<dbReference type="PANTHER" id="PTHR11439:SF463">
    <property type="entry name" value="REVERSE TRANSCRIPTASE TY1_COPIA-TYPE DOMAIN-CONTAINING PROTEIN"/>
    <property type="match status" value="1"/>
</dbReference>
<organism evidence="2 3">
    <name type="scientific">Salix udensis</name>
    <dbReference type="NCBI Taxonomy" id="889485"/>
    <lineage>
        <taxon>Eukaryota</taxon>
        <taxon>Viridiplantae</taxon>
        <taxon>Streptophyta</taxon>
        <taxon>Embryophyta</taxon>
        <taxon>Tracheophyta</taxon>
        <taxon>Spermatophyta</taxon>
        <taxon>Magnoliopsida</taxon>
        <taxon>eudicotyledons</taxon>
        <taxon>Gunneridae</taxon>
        <taxon>Pentapetalae</taxon>
        <taxon>rosids</taxon>
        <taxon>fabids</taxon>
        <taxon>Malpighiales</taxon>
        <taxon>Salicaceae</taxon>
        <taxon>Saliceae</taxon>
        <taxon>Salix</taxon>
    </lineage>
</organism>